<dbReference type="InterPro" id="IPR003029">
    <property type="entry name" value="S1_domain"/>
</dbReference>
<comment type="function">
    <text evidence="7">3'-5' exoribonuclease that releases 5'-nucleoside monophosphates and is involved in maturation of structured RNAs.</text>
</comment>
<evidence type="ECO:0000256" key="2">
    <source>
        <dbReference type="ARBA" id="ARBA00022490"/>
    </source>
</evidence>
<dbReference type="NCBIfam" id="TIGR02063">
    <property type="entry name" value="RNase_R"/>
    <property type="match status" value="1"/>
</dbReference>
<accession>A0A919AU62</accession>
<comment type="subcellular location">
    <subcellularLocation>
        <location evidence="7">Cytoplasm</location>
    </subcellularLocation>
</comment>
<dbReference type="Pfam" id="PF00773">
    <property type="entry name" value="RNB"/>
    <property type="match status" value="1"/>
</dbReference>
<sequence length="774" mass="86408">MSQKPRTGGMPSEQELLDFIRDFPGKVTKRDIARAFGLRGADKITLKKMLRDLMDAGKIAKDPSKALRSADQLPNVAVVEFDRLDHQGDVLLKIVDRTEDGKKPTIYLVPPKRKTMKAMGPGDRALARLALIKKDPPLYSADIIKMLQSAPDTILGVFRKGSEGGRIHPVSKKDRNEYVVAVSDTHNANDGDLVSAEAIKRSRRRSLGPKMARVTEILGDVQSARAISMIAIKTHDIPFEFPEHVIKAAQKAQPVTLGDRTDLRDIPLITIDPADARDHDDAIWAEADTDPKNPDGWHVIVAIADVAHYVRPGSPLDKEAKNRGNSCYFPDRVVPMLPEDLSADLCSLMPGADRACMAVHMWFDANGNKTRHKFVRGLMRSHANISYQETQRALDGDPDEKTRDITENILKPLHGAFKSLMKAHSKRQPLDLDIPERKIELDEHGNVKAITLRERFDAHRIVEEFMIAANVAAAEELEKHKVPAMYRVHEEPSLEKLESLREFLGTLDLSLTRGAVMKPVLFNGILNKVKDTTFEHMVNEVVLRTQTQAYYSPENMGHFGLALPRYAHFTSPIRRYADLIVHRGLIKALGLGDDGLTHEEITELEKIGEHISDTERRAMAAERESTDRYLASYLSEHVGDQFVGRITGVTRFGLFVTIEPSGGDGLIPISAIGPDYYELDEARHTIVGRDYGQEFTLGDKVDVRLMEANEYTGGLRLELADQGDLPDFVKKPIRRRGRPDKSGGRPAGSAKNKTGGKRPGTNAKQDKKIRKKKR</sequence>
<dbReference type="Pfam" id="PF00575">
    <property type="entry name" value="S1"/>
    <property type="match status" value="1"/>
</dbReference>
<dbReference type="PANTHER" id="PTHR23355">
    <property type="entry name" value="RIBONUCLEASE"/>
    <property type="match status" value="1"/>
</dbReference>
<dbReference type="GO" id="GO:0005829">
    <property type="term" value="C:cytosol"/>
    <property type="evidence" value="ECO:0007669"/>
    <property type="project" value="TreeGrafter"/>
</dbReference>
<comment type="caution">
    <text evidence="10">The sequence shown here is derived from an EMBL/GenBank/DDBJ whole genome shotgun (WGS) entry which is preliminary data.</text>
</comment>
<gene>
    <name evidence="7 10" type="primary">rnr</name>
    <name evidence="10" type="ORF">GCM10017044_20720</name>
</gene>
<dbReference type="InterPro" id="IPR022966">
    <property type="entry name" value="RNase_II/R_CS"/>
</dbReference>
<dbReference type="InterPro" id="IPR001900">
    <property type="entry name" value="RNase_II/R"/>
</dbReference>
<dbReference type="InterPro" id="IPR050180">
    <property type="entry name" value="RNR_Ribonuclease"/>
</dbReference>
<organism evidence="10 11">
    <name type="scientific">Kordiimonas sediminis</name>
    <dbReference type="NCBI Taxonomy" id="1735581"/>
    <lineage>
        <taxon>Bacteria</taxon>
        <taxon>Pseudomonadati</taxon>
        <taxon>Pseudomonadota</taxon>
        <taxon>Alphaproteobacteria</taxon>
        <taxon>Kordiimonadales</taxon>
        <taxon>Kordiimonadaceae</taxon>
        <taxon>Kordiimonas</taxon>
    </lineage>
</organism>
<evidence type="ECO:0000256" key="3">
    <source>
        <dbReference type="ARBA" id="ARBA00022722"/>
    </source>
</evidence>
<dbReference type="PANTHER" id="PTHR23355:SF9">
    <property type="entry name" value="DIS3-LIKE EXONUCLEASE 2"/>
    <property type="match status" value="1"/>
</dbReference>
<keyword evidence="3 7" id="KW-0540">Nuclease</keyword>
<evidence type="ECO:0000256" key="8">
    <source>
        <dbReference type="SAM" id="MobiDB-lite"/>
    </source>
</evidence>
<dbReference type="EMBL" id="BNCI01000002">
    <property type="protein sequence ID" value="GHF25754.1"/>
    <property type="molecule type" value="Genomic_DNA"/>
</dbReference>
<evidence type="ECO:0000256" key="6">
    <source>
        <dbReference type="ARBA" id="ARBA00022884"/>
    </source>
</evidence>
<evidence type="ECO:0000313" key="10">
    <source>
        <dbReference type="EMBL" id="GHF25754.1"/>
    </source>
</evidence>
<dbReference type="GO" id="GO:0008859">
    <property type="term" value="F:exoribonuclease II activity"/>
    <property type="evidence" value="ECO:0007669"/>
    <property type="project" value="UniProtKB-UniRule"/>
</dbReference>
<dbReference type="SMART" id="SM00316">
    <property type="entry name" value="S1"/>
    <property type="match status" value="1"/>
</dbReference>
<dbReference type="AlphaFoldDB" id="A0A919AU62"/>
<dbReference type="Pfam" id="PF17876">
    <property type="entry name" value="CSD2"/>
    <property type="match status" value="1"/>
</dbReference>
<dbReference type="RefSeq" id="WP_229819327.1">
    <property type="nucleotide sequence ID" value="NZ_BNCI01000002.1"/>
</dbReference>
<evidence type="ECO:0000256" key="5">
    <source>
        <dbReference type="ARBA" id="ARBA00022839"/>
    </source>
</evidence>
<evidence type="ECO:0000313" key="11">
    <source>
        <dbReference type="Proteomes" id="UP000630923"/>
    </source>
</evidence>
<name>A0A919AU62_9PROT</name>
<dbReference type="Gene3D" id="2.40.50.140">
    <property type="entry name" value="Nucleic acid-binding proteins"/>
    <property type="match status" value="1"/>
</dbReference>
<evidence type="ECO:0000256" key="4">
    <source>
        <dbReference type="ARBA" id="ARBA00022801"/>
    </source>
</evidence>
<reference evidence="10" key="2">
    <citation type="submission" date="2020-09" db="EMBL/GenBank/DDBJ databases">
        <authorList>
            <person name="Sun Q."/>
            <person name="Kim S."/>
        </authorList>
    </citation>
    <scope>NUCLEOTIDE SEQUENCE</scope>
    <source>
        <strain evidence="10">KCTC 42590</strain>
    </source>
</reference>
<dbReference type="InterPro" id="IPR012340">
    <property type="entry name" value="NA-bd_OB-fold"/>
</dbReference>
<keyword evidence="5 7" id="KW-0269">Exonuclease</keyword>
<keyword evidence="4 7" id="KW-0378">Hydrolase</keyword>
<dbReference type="SMART" id="SM00955">
    <property type="entry name" value="RNB"/>
    <property type="match status" value="1"/>
</dbReference>
<protein>
    <recommendedName>
        <fullName evidence="7">Ribonuclease R</fullName>
        <shortName evidence="7">RNase R</shortName>
        <ecNumber evidence="7">3.1.13.1</ecNumber>
    </recommendedName>
</protein>
<dbReference type="GO" id="GO:0006402">
    <property type="term" value="P:mRNA catabolic process"/>
    <property type="evidence" value="ECO:0007669"/>
    <property type="project" value="TreeGrafter"/>
</dbReference>
<dbReference type="EC" id="3.1.13.1" evidence="7"/>
<dbReference type="CDD" id="cd04471">
    <property type="entry name" value="S1_RNase_R"/>
    <property type="match status" value="1"/>
</dbReference>
<dbReference type="SUPFAM" id="SSF50249">
    <property type="entry name" value="Nucleic acid-binding proteins"/>
    <property type="match status" value="2"/>
</dbReference>
<dbReference type="NCBIfam" id="TIGR00358">
    <property type="entry name" value="3_prime_RNase"/>
    <property type="match status" value="1"/>
</dbReference>
<dbReference type="InterPro" id="IPR011805">
    <property type="entry name" value="RNase_R"/>
</dbReference>
<dbReference type="HAMAP" id="MF_01895">
    <property type="entry name" value="RNase_R"/>
    <property type="match status" value="1"/>
</dbReference>
<evidence type="ECO:0000259" key="9">
    <source>
        <dbReference type="PROSITE" id="PS50126"/>
    </source>
</evidence>
<reference evidence="10" key="1">
    <citation type="journal article" date="2014" name="Int. J. Syst. Evol. Microbiol.">
        <title>Complete genome sequence of Corynebacterium casei LMG S-19264T (=DSM 44701T), isolated from a smear-ripened cheese.</title>
        <authorList>
            <consortium name="US DOE Joint Genome Institute (JGI-PGF)"/>
            <person name="Walter F."/>
            <person name="Albersmeier A."/>
            <person name="Kalinowski J."/>
            <person name="Ruckert C."/>
        </authorList>
    </citation>
    <scope>NUCLEOTIDE SEQUENCE</scope>
    <source>
        <strain evidence="10">KCTC 42590</strain>
    </source>
</reference>
<proteinExistence type="inferred from homology"/>
<dbReference type="PROSITE" id="PS50126">
    <property type="entry name" value="S1"/>
    <property type="match status" value="1"/>
</dbReference>
<dbReference type="PROSITE" id="PS01175">
    <property type="entry name" value="RIBONUCLEASE_II"/>
    <property type="match status" value="1"/>
</dbReference>
<keyword evidence="11" id="KW-1185">Reference proteome</keyword>
<evidence type="ECO:0000256" key="7">
    <source>
        <dbReference type="HAMAP-Rule" id="MF_01895"/>
    </source>
</evidence>
<dbReference type="InterPro" id="IPR040476">
    <property type="entry name" value="CSD2"/>
</dbReference>
<keyword evidence="2 7" id="KW-0963">Cytoplasm</keyword>
<comment type="similarity">
    <text evidence="7">Belongs to the RNR ribonuclease family. RNase R subfamily.</text>
</comment>
<evidence type="ECO:0000256" key="1">
    <source>
        <dbReference type="ARBA" id="ARBA00001849"/>
    </source>
</evidence>
<feature type="domain" description="S1 motif" evidence="9">
    <location>
        <begin position="639"/>
        <end position="720"/>
    </location>
</feature>
<feature type="region of interest" description="Disordered" evidence="8">
    <location>
        <begin position="728"/>
        <end position="774"/>
    </location>
</feature>
<keyword evidence="6 7" id="KW-0694">RNA-binding</keyword>
<dbReference type="Proteomes" id="UP000630923">
    <property type="component" value="Unassembled WGS sequence"/>
</dbReference>
<dbReference type="InterPro" id="IPR004476">
    <property type="entry name" value="RNase_II/RNase_R"/>
</dbReference>
<comment type="catalytic activity">
    <reaction evidence="1 7">
        <text>Exonucleolytic cleavage in the 3'- to 5'-direction to yield nucleoside 5'-phosphates.</text>
        <dbReference type="EC" id="3.1.13.1"/>
    </reaction>
</comment>
<dbReference type="GO" id="GO:0003723">
    <property type="term" value="F:RNA binding"/>
    <property type="evidence" value="ECO:0007669"/>
    <property type="project" value="UniProtKB-UniRule"/>
</dbReference>